<dbReference type="FunFam" id="3.40.50.300:FF:000264">
    <property type="entry name" value="ATP-binding cassette, sub-family A (ABC1), member 1"/>
    <property type="match status" value="1"/>
</dbReference>
<dbReference type="PANTHER" id="PTHR19229:SF185">
    <property type="entry name" value="ABC TRANSPORTER DOMAIN-CONTAINING PROTEIN"/>
    <property type="match status" value="1"/>
</dbReference>
<dbReference type="GO" id="GO:0016020">
    <property type="term" value="C:membrane"/>
    <property type="evidence" value="ECO:0007669"/>
    <property type="project" value="UniProtKB-SubCell"/>
</dbReference>
<feature type="transmembrane region" description="Helical" evidence="8">
    <location>
        <begin position="2043"/>
        <end position="2060"/>
    </location>
</feature>
<name>A0A9W3AAP3_BIOGL</name>
<evidence type="ECO:0000256" key="2">
    <source>
        <dbReference type="ARBA" id="ARBA00022692"/>
    </source>
</evidence>
<protein>
    <submittedName>
        <fullName evidence="11 12">Phospholipid-transporting ATPase ABCA1-like isoform X1</fullName>
    </submittedName>
</protein>
<dbReference type="OrthoDB" id="10255969at2759"/>
<feature type="transmembrane region" description="Helical" evidence="8">
    <location>
        <begin position="1925"/>
        <end position="1942"/>
    </location>
</feature>
<evidence type="ECO:0000256" key="6">
    <source>
        <dbReference type="ARBA" id="ARBA00023136"/>
    </source>
</evidence>
<keyword evidence="3" id="KW-0547">Nucleotide-binding</keyword>
<dbReference type="PANTHER" id="PTHR19229">
    <property type="entry name" value="ATP-BINDING CASSETTE TRANSPORTER SUBFAMILY A ABCA"/>
    <property type="match status" value="1"/>
</dbReference>
<keyword evidence="4" id="KW-0067">ATP-binding</keyword>
<feature type="region of interest" description="Disordered" evidence="7">
    <location>
        <begin position="2482"/>
        <end position="2514"/>
    </location>
</feature>
<dbReference type="PROSITE" id="PS50893">
    <property type="entry name" value="ABC_TRANSPORTER_2"/>
    <property type="match status" value="2"/>
</dbReference>
<dbReference type="GO" id="GO:0016887">
    <property type="term" value="F:ATP hydrolysis activity"/>
    <property type="evidence" value="ECO:0007669"/>
    <property type="project" value="InterPro"/>
</dbReference>
<feature type="transmembrane region" description="Helical" evidence="8">
    <location>
        <begin position="1840"/>
        <end position="1865"/>
    </location>
</feature>
<evidence type="ECO:0000313" key="12">
    <source>
        <dbReference type="RefSeq" id="XP_055884279.1"/>
    </source>
</evidence>
<dbReference type="InterPro" id="IPR026082">
    <property type="entry name" value="ABCA"/>
</dbReference>
<dbReference type="Pfam" id="PF23321">
    <property type="entry name" value="R1_ABCA1"/>
    <property type="match status" value="1"/>
</dbReference>
<dbReference type="InterPro" id="IPR003593">
    <property type="entry name" value="AAA+_ATPase"/>
</dbReference>
<sequence length="2514" mass="282761">MGFLLQLRLLLWKNFVLRKRQPFRVVVEIVWPLTLFLILVAVRFRPDVRENIPTCHYAPKAMPSAGTLSFLASYLCDFNNDCNEKSVETDRFAFINNVNGSLLGRLINDLEIILANNSDLNLISNLGQDLQLFNQLIKALSNGSADLTQMRLRLGNILINEQELRDNIVNLSLPLTPKAVDTLLNATLNFSKVSEAFRDSNRTRLDNLITIISDLSMLGNNTRVNTSLVSSIMNTACNDQIVLEYFNFKNPDDGKDLKTQLCNLSLTNATALLEAINKDLNRTELRNEIQNVFRDLTGNVPNLNITNISTLLRVYNDVTQLSSLSNIVADVSDIVSTLSNSSSNGNQSLQTVLGRLICGGDSLLFNMSSDNEQFLQKQENRQEDRNKVRNEEYERAKKANEDAGLTPECAALYANFELQKATRILWRQMKPIILGYINYTPDTPATRKIIKEASRMFDSIISFMNFTIDLQTILPMVETFLKNDFEPVRDFLKGSNCKNTVYFLKNLSGLSANLVPAGLPVGLIRSLNESWCDRAAQFLSVDGFSGSYDWTDALNNTSTLLKNVTSYFKCVQLNKFVGFHDSAAMVEASLQMIQNNTFWSAVVFDNFEAGSTNVPSLVKYRIRMDTDKVDSTKRIMDKYWRPGSRAYINSLKYWIYGFIYIQDMIDHAIIRLHTNTTQEPGILTQQFPYGCYVYDKFVFAISRSLPLFMVISWIYTVAMIIKGIVYEKEQRLKEVMKIMGLGNGIHWLAWFINSFVMMLITVILFVIVLKGGKILEYSDPSVVFVFMLGFTVSTISQCFLISVFFSKANLAAVCGGFIYFVLYLPYTQLVQFEDVITTSERILASLSSNIAMGYACSYFSQYEEQAIGAQWYNIGESPMVDDTFSLRTCIGMMFLDSIIYLIITWYIEAVFPGQYGIPRKWYFIVQKSYWCGFSQKNNAHRVDAEMSIDDITNHSDNFEKDPTDRAVGVAVKNLRKIYKKGDKVAVDGLTLNFYEGQITSFLGHNGAGKTTTMSILTGLFPPTSGTAYIYGRDILTDMDEIRHGLGMCPQHNVLFDLLTVEEHIWFYARLKGRSAEDVNKEIDEMIRDVGLPHKRKEKAENLSGGMKRKLSVAIAFVGGSRTVILDEPTAGVDPYARRAIWELLLKFRKGRTIILSTHHMDEADVLGDRIAIISQGKLCTVGTSLFLKNKFGSGYYLTLVRQEPNGSITDDSASLSSRPLTASSIRTLIEVELMAIRWFWSSIVGTIFDLHKKSALTGSNDGKMQPSGNNVNKFAPTGRSIDKLTSSRIYVPKVSSTKSNIYKMVSAGRNLKSAFTKSKTFAPAFTDEDEGYDEKNTVDSNSDDGVVPLPLPKTRTMVSGFSLPRLTSFIQKIVPGAVLVEDNSMEVCYRLPENDGHARRFQDLFSALETSYKTLGISSYGISDTSLEEVFLKVAEENSPDNETETLQSKLKDDTGRYPTRSPRHSLRGNQTSLFKLSYKNRVNSSEHLTADTDDAARKIYDSVTSENPDPAVEVNFSGAGKVQVTGRKLVARQMMAMFLKRFHHVRRSKKGFISEILLPAGFVCLAMVFSLILPPFSEEPALELQPWMYEPTKGDNFLYMFYSNENSSNPLAHDLEHNLLHEPFYGTRCMNKSVYEIDGKSCLAPFPLTWTPGKNPEHTKPPECSCSSGFLRCPEGAAGSEPAKMNLWTNDRLYNATGKDLSDWLLKTDSLYQKRRYGGYSFSEKSSISRLDANQISASLDRLIRAANNNKSIFSGAIPLMKDLENGLKFALSPYNLKVWFNNKGWTASVSYMNALNNLLLRTLLPSDKSSQNYGIVTINHPMNLTKEQLNEETLFNSAVNVVVAICVIFAMSFVPASFVLFLIEERVSNSKHLQFVSGINPTVYWLANWSWDMINYSIPALLCILIFVAFGKSAYVSPSNLPCLFALLFLYGWAITPMMYPFSRLFDVPSSAFVALSCVNVFLGTVSTLATFILEVLSQDDPDLKDINDILKQVFLLLPHYCLGRGLIDMASYQTQADLTARFGEVLHYNLFDWKIVGRNLFSMVLLGVLFNLLNWLIEYKFFLSWSCLSKTAVSKLKTEDIDVANEKRRVLSGGAKNDVMRLEGLTKVYWTPGKKGKMTAVDNLYVGVPKGQCFGLLGVNGAGKTTTFKMLTGDVSVTSGDAFINSYSIGKDKVTVRKYMGYCPQFDALDPLLTGREHLEFYARIRGISSKDVKNVADWAIKRLGLVRYCDKISSSYSGGNKRKLSTAIALIGNPPIIFLDEPTTGMDPGARRFLWNCINTIVKSGHSVILTSHSMEECEALCNRLAIMVNGSFQCLGSVQHLKNRFGNGYTIILRVSGQNPDMHPIMEFISSTFPTAKLREKHHNMLQYQLPTDNLSLSRLFEAMELAKRDFHVEDYSVSQTTLDQVFINFAKKQTDLLDEELEDTLQDIEETNVNENNDGDNTSAMYSVDSTSTGLPTEYDEVSVTGSTVDLIRLDSSRSRNRRMGHEQRPKEISDETNTEDTFVSIRL</sequence>
<dbReference type="GO" id="GO:0005524">
    <property type="term" value="F:ATP binding"/>
    <property type="evidence" value="ECO:0007669"/>
    <property type="project" value="UniProtKB-KW"/>
</dbReference>
<feature type="domain" description="ABC transporter" evidence="9">
    <location>
        <begin position="969"/>
        <end position="1200"/>
    </location>
</feature>
<feature type="transmembrane region" description="Helical" evidence="8">
    <location>
        <begin position="781"/>
        <end position="801"/>
    </location>
</feature>
<dbReference type="RefSeq" id="XP_055884279.1">
    <property type="nucleotide sequence ID" value="XM_056028304.1"/>
</dbReference>
<dbReference type="InterPro" id="IPR027417">
    <property type="entry name" value="P-loop_NTPase"/>
</dbReference>
<dbReference type="Pfam" id="PF12698">
    <property type="entry name" value="ABC2_membrane_3"/>
    <property type="match status" value="2"/>
</dbReference>
<evidence type="ECO:0000256" key="8">
    <source>
        <dbReference type="SAM" id="Phobius"/>
    </source>
</evidence>
<dbReference type="RefSeq" id="XP_055884281.1">
    <property type="nucleotide sequence ID" value="XM_056028306.1"/>
</dbReference>
<dbReference type="PROSITE" id="PS00211">
    <property type="entry name" value="ABC_TRANSPORTER_1"/>
    <property type="match status" value="1"/>
</dbReference>
<feature type="transmembrane region" description="Helical" evidence="8">
    <location>
        <begin position="747"/>
        <end position="769"/>
    </location>
</feature>
<evidence type="ECO:0000313" key="10">
    <source>
        <dbReference type="Proteomes" id="UP001165740"/>
    </source>
</evidence>
<evidence type="ECO:0000256" key="3">
    <source>
        <dbReference type="ARBA" id="ARBA00022741"/>
    </source>
</evidence>
<proteinExistence type="predicted"/>
<keyword evidence="2 8" id="KW-0812">Transmembrane</keyword>
<reference evidence="11 12" key="1">
    <citation type="submission" date="2025-04" db="UniProtKB">
        <authorList>
            <consortium name="RefSeq"/>
        </authorList>
    </citation>
    <scope>IDENTIFICATION</scope>
</reference>
<feature type="domain" description="ABC transporter" evidence="9">
    <location>
        <begin position="2103"/>
        <end position="2339"/>
    </location>
</feature>
<dbReference type="RefSeq" id="XP_055884280.1">
    <property type="nucleotide sequence ID" value="XM_056028305.1"/>
</dbReference>
<dbReference type="SMART" id="SM00382">
    <property type="entry name" value="AAA"/>
    <property type="match status" value="2"/>
</dbReference>
<feature type="compositionally biased region" description="Basic and acidic residues" evidence="7">
    <location>
        <begin position="2482"/>
        <end position="2500"/>
    </location>
</feature>
<feature type="transmembrane region" description="Helical" evidence="8">
    <location>
        <begin position="705"/>
        <end position="726"/>
    </location>
</feature>
<evidence type="ECO:0000256" key="1">
    <source>
        <dbReference type="ARBA" id="ARBA00004141"/>
    </source>
</evidence>
<evidence type="ECO:0000313" key="11">
    <source>
        <dbReference type="RefSeq" id="XP_055884277.1"/>
    </source>
</evidence>
<dbReference type="InterPro" id="IPR003439">
    <property type="entry name" value="ABC_transporter-like_ATP-bd"/>
</dbReference>
<evidence type="ECO:0000313" key="13">
    <source>
        <dbReference type="RefSeq" id="XP_055884280.1"/>
    </source>
</evidence>
<dbReference type="GO" id="GO:0140359">
    <property type="term" value="F:ABC-type transporter activity"/>
    <property type="evidence" value="ECO:0007669"/>
    <property type="project" value="InterPro"/>
</dbReference>
<feature type="transmembrane region" description="Helical" evidence="8">
    <location>
        <begin position="1557"/>
        <end position="1577"/>
    </location>
</feature>
<gene>
    <name evidence="11 12 13 14" type="primary">LOC106070643</name>
</gene>
<organism evidence="10 14">
    <name type="scientific">Biomphalaria glabrata</name>
    <name type="common">Bloodfluke planorb</name>
    <name type="synonym">Freshwater snail</name>
    <dbReference type="NCBI Taxonomy" id="6526"/>
    <lineage>
        <taxon>Eukaryota</taxon>
        <taxon>Metazoa</taxon>
        <taxon>Spiralia</taxon>
        <taxon>Lophotrochozoa</taxon>
        <taxon>Mollusca</taxon>
        <taxon>Gastropoda</taxon>
        <taxon>Heterobranchia</taxon>
        <taxon>Euthyneura</taxon>
        <taxon>Panpulmonata</taxon>
        <taxon>Hygrophila</taxon>
        <taxon>Lymnaeoidea</taxon>
        <taxon>Planorbidae</taxon>
        <taxon>Biomphalaria</taxon>
    </lineage>
</organism>
<dbReference type="InterPro" id="IPR017871">
    <property type="entry name" value="ABC_transporter-like_CS"/>
</dbReference>
<dbReference type="InterPro" id="IPR056264">
    <property type="entry name" value="R2_ABCA1-4-like"/>
</dbReference>
<dbReference type="SUPFAM" id="SSF52540">
    <property type="entry name" value="P-loop containing nucleoside triphosphate hydrolases"/>
    <property type="match status" value="2"/>
</dbReference>
<keyword evidence="6 8" id="KW-0472">Membrane</keyword>
<evidence type="ECO:0000256" key="7">
    <source>
        <dbReference type="SAM" id="MobiDB-lite"/>
    </source>
</evidence>
<dbReference type="GO" id="GO:0005319">
    <property type="term" value="F:lipid transporter activity"/>
    <property type="evidence" value="ECO:0007669"/>
    <property type="project" value="TreeGrafter"/>
</dbReference>
<dbReference type="GeneID" id="106070643"/>
<feature type="transmembrane region" description="Helical" evidence="8">
    <location>
        <begin position="1895"/>
        <end position="1913"/>
    </location>
</feature>
<dbReference type="FunFam" id="3.40.50.300:FF:000327">
    <property type="entry name" value="ATP-binding cassette sub-family A member 3"/>
    <property type="match status" value="1"/>
</dbReference>
<evidence type="ECO:0000256" key="5">
    <source>
        <dbReference type="ARBA" id="ARBA00022989"/>
    </source>
</evidence>
<keyword evidence="5 8" id="KW-1133">Transmembrane helix</keyword>
<dbReference type="InterPro" id="IPR013525">
    <property type="entry name" value="ABC2_TM"/>
</dbReference>
<dbReference type="Pfam" id="PF00005">
    <property type="entry name" value="ABC_tran"/>
    <property type="match status" value="2"/>
</dbReference>
<comment type="subcellular location">
    <subcellularLocation>
        <location evidence="1">Membrane</location>
        <topology evidence="1">Multi-pass membrane protein</topology>
    </subcellularLocation>
</comment>
<evidence type="ECO:0000259" key="9">
    <source>
        <dbReference type="PROSITE" id="PS50893"/>
    </source>
</evidence>
<feature type="region of interest" description="Disordered" evidence="7">
    <location>
        <begin position="1437"/>
        <end position="1465"/>
    </location>
</feature>
<evidence type="ECO:0000313" key="14">
    <source>
        <dbReference type="RefSeq" id="XP_055884281.1"/>
    </source>
</evidence>
<feature type="transmembrane region" description="Helical" evidence="8">
    <location>
        <begin position="808"/>
        <end position="826"/>
    </location>
</feature>
<dbReference type="Gene3D" id="3.40.50.300">
    <property type="entry name" value="P-loop containing nucleotide triphosphate hydrolases"/>
    <property type="match status" value="2"/>
</dbReference>
<dbReference type="Proteomes" id="UP001165740">
    <property type="component" value="Chromosome 5"/>
</dbReference>
<dbReference type="CDD" id="cd03263">
    <property type="entry name" value="ABC_subfamily_A"/>
    <property type="match status" value="2"/>
</dbReference>
<dbReference type="RefSeq" id="XP_055884277.1">
    <property type="nucleotide sequence ID" value="XM_056028302.1"/>
</dbReference>
<keyword evidence="10" id="KW-1185">Reference proteome</keyword>
<evidence type="ECO:0000256" key="4">
    <source>
        <dbReference type="ARBA" id="ARBA00022840"/>
    </source>
</evidence>
<accession>A0A9W3AAP3</accession>
<feature type="transmembrane region" description="Helical" evidence="8">
    <location>
        <begin position="1954"/>
        <end position="1979"/>
    </location>
</feature>